<evidence type="ECO:0000256" key="1">
    <source>
        <dbReference type="SAM" id="Coils"/>
    </source>
</evidence>
<keyword evidence="1" id="KW-0175">Coiled coil</keyword>
<protein>
    <submittedName>
        <fullName evidence="2">Uncharacterized protein</fullName>
    </submittedName>
</protein>
<dbReference type="Gene3D" id="3.40.50.300">
    <property type="entry name" value="P-loop containing nucleotide triphosphate hydrolases"/>
    <property type="match status" value="2"/>
</dbReference>
<gene>
    <name evidence="2" type="ORF">EVA_19930</name>
</gene>
<dbReference type="InterPro" id="IPR027417">
    <property type="entry name" value="P-loop_NTPase"/>
</dbReference>
<dbReference type="AlphaFoldDB" id="J9FAP0"/>
<feature type="coiled-coil region" evidence="1">
    <location>
        <begin position="414"/>
        <end position="469"/>
    </location>
</feature>
<evidence type="ECO:0000313" key="2">
    <source>
        <dbReference type="EMBL" id="EJW91976.1"/>
    </source>
</evidence>
<name>J9FAP0_9ZZZZ</name>
<organism evidence="2">
    <name type="scientific">gut metagenome</name>
    <dbReference type="NCBI Taxonomy" id="749906"/>
    <lineage>
        <taxon>unclassified sequences</taxon>
        <taxon>metagenomes</taxon>
        <taxon>organismal metagenomes</taxon>
    </lineage>
</organism>
<accession>J9FAP0</accession>
<reference evidence="2" key="1">
    <citation type="journal article" date="2012" name="PLoS ONE">
        <title>Gene sets for utilization of primary and secondary nutrition supplies in the distal gut of endangered iberian lynx.</title>
        <authorList>
            <person name="Alcaide M."/>
            <person name="Messina E."/>
            <person name="Richter M."/>
            <person name="Bargiela R."/>
            <person name="Peplies J."/>
            <person name="Huws S.A."/>
            <person name="Newbold C.J."/>
            <person name="Golyshin P.N."/>
            <person name="Simon M.A."/>
            <person name="Lopez G."/>
            <person name="Yakimov M.M."/>
            <person name="Ferrer M."/>
        </authorList>
    </citation>
    <scope>NUCLEOTIDE SEQUENCE</scope>
</reference>
<feature type="coiled-coil region" evidence="1">
    <location>
        <begin position="639"/>
        <end position="757"/>
    </location>
</feature>
<comment type="caution">
    <text evidence="2">The sequence shown here is derived from an EMBL/GenBank/DDBJ whole genome shotgun (WGS) entry which is preliminary data.</text>
</comment>
<proteinExistence type="predicted"/>
<dbReference type="SUPFAM" id="SSF52540">
    <property type="entry name" value="P-loop containing nucleoside triphosphate hydrolases"/>
    <property type="match status" value="2"/>
</dbReference>
<feature type="coiled-coil region" evidence="1">
    <location>
        <begin position="354"/>
        <end position="388"/>
    </location>
</feature>
<dbReference type="Pfam" id="PF13558">
    <property type="entry name" value="SbcC_Walker_B"/>
    <property type="match status" value="1"/>
</dbReference>
<sequence length="1133" mass="133807">MEHQMNLFNTTPEKSGYRLQYMEILNWGTFDKEIYRICPQGNNSLLTGANASGKSTLVDALLTLLVPMKRNRFYNQSSGAEKKGARTEESYVLGYHGTQQEEGGTGTTTLKLRDKSTRSVLLASFRNAEGEYITLFQVRYFSGQELRTVYGIAKIALKIKDDFSDFDVHGEWRKRLDRKYNSKSVKKIISFYNGPSEYAAQICERFHMRSQNALTLFNQIVGVKVLDDLDLFIRHHMLDELPAEEKYNDLYSNFQNLMGAKNNIDKTQEQIRLLQPINEVARKLQDIEQEIKKLEESKETAAYWFAARIVMLAEEQKNTNRSERRKKKEKLTYQEDQTKRVEQQIIKLEIAIANDEISKRIAELVHQIQELTEKREKRSAKAKEYDRLAQQLAFTCQPSKDDFDKNQASAEIKRRKKEEELNGLAESYRKWKNLEEDIDKQIQEDIVRIQGMEKNKNNISGRVSEIRNEILQAVGATPTEIPFIGELIRVKNDERDWEASIERILHNFALRLIVPEKYYQSVNEYVNSHNLNGRIVYQRYQDFTSIKEMEKWEMADNQLLQKIEFKPDNQYVEWLENEIYQRYNYTCVNNLEEFNRQHEKAVTQEGLIKSVRNKHEKDDRKEIRSRDNYVLGWENKDKIAFLRQEVRRLQEEQKTTQSEIRTIEKQQRECNLQINRLNELLNRFEDYESIDWTSCAQSILELEKQKKKFEEADNKAKALREELEVWKLKKKNLEEETSQLKLEIHDLDKELEELTEQYQTNLTSLHQMGIVNVDYFEQQHPDLLNVPIKKLEAKRSDFQTSISQSLSRKNKGKNDLKLKAIRFINEFKRPAQEITDKYKDWNSDVNSLPNPDNIDLIEEYQTYYNRLVEEDLISYQKAFNDYLQENIYTNVNLYKHFFDQWETEIRKAIEQLNASLKDIVFNKDQGTYIQLTATKAPSAEVKDFLRMLLQANPNLHEVGATVDGRQRHFETYIEPLMERLEDEVWRSKVTDVRTWFTYRAEEFYLESGQRCKTYESMGQLSGGEKAQLTYTILGSAIAYQFGFTKSGLETSFRFIAIDEAFKAQDEDKARYLLDLCSQLHLQLLMVTPSDNIHIVENSISFVHYVERKGETSVLYNLPIIEYQREYKKAERHD</sequence>
<dbReference type="EMBL" id="AMCI01007833">
    <property type="protein sequence ID" value="EJW91976.1"/>
    <property type="molecule type" value="Genomic_DNA"/>
</dbReference>
<dbReference type="Pfam" id="PF13555">
    <property type="entry name" value="AAA_29"/>
    <property type="match status" value="1"/>
</dbReference>